<feature type="region of interest" description="Disordered" evidence="2">
    <location>
        <begin position="148"/>
        <end position="178"/>
    </location>
</feature>
<dbReference type="Proteomes" id="UP000807785">
    <property type="component" value="Unassembled WGS sequence"/>
</dbReference>
<feature type="signal peptide" evidence="4">
    <location>
        <begin position="1"/>
        <end position="30"/>
    </location>
</feature>
<dbReference type="AlphaFoldDB" id="A0A9D7E371"/>
<feature type="chain" id="PRO_5039205693" description="Tetratricopeptide repeat protein" evidence="4">
    <location>
        <begin position="31"/>
        <end position="437"/>
    </location>
</feature>
<keyword evidence="3" id="KW-0472">Membrane</keyword>
<evidence type="ECO:0000313" key="5">
    <source>
        <dbReference type="EMBL" id="MBK6972897.1"/>
    </source>
</evidence>
<organism evidence="5 6">
    <name type="scientific">Candidatus Methylophosphatis roskildensis</name>
    <dbReference type="NCBI Taxonomy" id="2899263"/>
    <lineage>
        <taxon>Bacteria</taxon>
        <taxon>Pseudomonadati</taxon>
        <taxon>Pseudomonadota</taxon>
        <taxon>Betaproteobacteria</taxon>
        <taxon>Nitrosomonadales</taxon>
        <taxon>Sterolibacteriaceae</taxon>
        <taxon>Candidatus Methylophosphatis</taxon>
    </lineage>
</organism>
<protein>
    <recommendedName>
        <fullName evidence="7">Tetratricopeptide repeat protein</fullName>
    </recommendedName>
</protein>
<sequence>MRKREVSVFHKALRSWFAAALLSLMQPAGAVELGEIISVSRVDGALRVEIELRPTTDAFPQRSSCFTLADDPPNPGGLPVVANGRATLRTLDGRHSVIVNSNQRVGEAALLSLRLNCGVDARRDYVLHLPPAKIAPVEVPVAAAPVFEPPQPQAETRLPPRKPRRVLPRPRPTGDRVAVSLTPADEALSRSLAAPADGPANYAAAGAEAVRLDADLRELEATVARLRAEIESQIRARDLALSAAAAEPAARESPVRAAATAEAAPAVLPRSLKPDARDDAAFPANWLIAIGVGGALLVLAAYVLGRGWSRRRGSEPEAEQPVVALPRATPRVAAGADEDDPHGAPNAHKIEVVEPKSPLELAEFMLSFGRVDDAVMALEEHIASNPKSAIEPWRKLLEIYRKAGRRHAFDALARRMQTTFNVTAPTWERRSNGPRAR</sequence>
<keyword evidence="3" id="KW-0812">Transmembrane</keyword>
<proteinExistence type="predicted"/>
<keyword evidence="1" id="KW-0175">Coiled coil</keyword>
<name>A0A9D7E371_9PROT</name>
<feature type="coiled-coil region" evidence="1">
    <location>
        <begin position="202"/>
        <end position="236"/>
    </location>
</feature>
<evidence type="ECO:0008006" key="7">
    <source>
        <dbReference type="Google" id="ProtNLM"/>
    </source>
</evidence>
<keyword evidence="3" id="KW-1133">Transmembrane helix</keyword>
<dbReference type="EMBL" id="JADJEV010000003">
    <property type="protein sequence ID" value="MBK6972897.1"/>
    <property type="molecule type" value="Genomic_DNA"/>
</dbReference>
<evidence type="ECO:0000256" key="2">
    <source>
        <dbReference type="SAM" id="MobiDB-lite"/>
    </source>
</evidence>
<evidence type="ECO:0000313" key="6">
    <source>
        <dbReference type="Proteomes" id="UP000807785"/>
    </source>
</evidence>
<comment type="caution">
    <text evidence="5">The sequence shown here is derived from an EMBL/GenBank/DDBJ whole genome shotgun (WGS) entry which is preliminary data.</text>
</comment>
<evidence type="ECO:0000256" key="3">
    <source>
        <dbReference type="SAM" id="Phobius"/>
    </source>
</evidence>
<evidence type="ECO:0000256" key="4">
    <source>
        <dbReference type="SAM" id="SignalP"/>
    </source>
</evidence>
<reference evidence="5" key="1">
    <citation type="submission" date="2020-10" db="EMBL/GenBank/DDBJ databases">
        <title>Connecting structure to function with the recovery of over 1000 high-quality activated sludge metagenome-assembled genomes encoding full-length rRNA genes using long-read sequencing.</title>
        <authorList>
            <person name="Singleton C.M."/>
            <person name="Petriglieri F."/>
            <person name="Kristensen J.M."/>
            <person name="Kirkegaard R.H."/>
            <person name="Michaelsen T.Y."/>
            <person name="Andersen M.H."/>
            <person name="Karst S.M."/>
            <person name="Dueholm M.S."/>
            <person name="Nielsen P.H."/>
            <person name="Albertsen M."/>
        </authorList>
    </citation>
    <scope>NUCLEOTIDE SEQUENCE</scope>
    <source>
        <strain evidence="5">Bjer_18-Q3-R1-45_BAT3C.347</strain>
    </source>
</reference>
<gene>
    <name evidence="5" type="ORF">IPH26_08030</name>
</gene>
<keyword evidence="4" id="KW-0732">Signal</keyword>
<feature type="transmembrane region" description="Helical" evidence="3">
    <location>
        <begin position="286"/>
        <end position="304"/>
    </location>
</feature>
<feature type="compositionally biased region" description="Basic residues" evidence="2">
    <location>
        <begin position="159"/>
        <end position="168"/>
    </location>
</feature>
<accession>A0A9D7E371</accession>
<evidence type="ECO:0000256" key="1">
    <source>
        <dbReference type="SAM" id="Coils"/>
    </source>
</evidence>